<organism evidence="1 2">
    <name type="scientific">Bartonella japonica</name>
    <dbReference type="NCBI Taxonomy" id="357761"/>
    <lineage>
        <taxon>Bacteria</taxon>
        <taxon>Pseudomonadati</taxon>
        <taxon>Pseudomonadota</taxon>
        <taxon>Alphaproteobacteria</taxon>
        <taxon>Hyphomicrobiales</taxon>
        <taxon>Bartonellaceae</taxon>
        <taxon>Bartonella</taxon>
    </lineage>
</organism>
<dbReference type="Proteomes" id="UP001549112">
    <property type="component" value="Unassembled WGS sequence"/>
</dbReference>
<sequence>MVLMNRLNARAVAKYWRLANIERLANIMMVLEIASS</sequence>
<comment type="caution">
    <text evidence="1">The sequence shown here is derived from an EMBL/GenBank/DDBJ whole genome shotgun (WGS) entry which is preliminary data.</text>
</comment>
<evidence type="ECO:0000313" key="1">
    <source>
        <dbReference type="EMBL" id="MET3560503.1"/>
    </source>
</evidence>
<evidence type="ECO:0000313" key="2">
    <source>
        <dbReference type="Proteomes" id="UP001549112"/>
    </source>
</evidence>
<accession>A0ABV2FPP3</accession>
<proteinExistence type="predicted"/>
<keyword evidence="2" id="KW-1185">Reference proteome</keyword>
<gene>
    <name evidence="1" type="ORF">ABID39_001204</name>
</gene>
<protein>
    <submittedName>
        <fullName evidence="1">Uncharacterized protein</fullName>
    </submittedName>
</protein>
<dbReference type="EMBL" id="JBEPLT010000012">
    <property type="protein sequence ID" value="MET3560503.1"/>
    <property type="molecule type" value="Genomic_DNA"/>
</dbReference>
<reference evidence="1 2" key="1">
    <citation type="submission" date="2024-06" db="EMBL/GenBank/DDBJ databases">
        <title>Genomic Encyclopedia of Type Strains, Phase IV (KMG-IV): sequencing the most valuable type-strain genomes for metagenomic binning, comparative biology and taxonomic classification.</title>
        <authorList>
            <person name="Goeker M."/>
        </authorList>
    </citation>
    <scope>NUCLEOTIDE SEQUENCE [LARGE SCALE GENOMIC DNA]</scope>
    <source>
        <strain evidence="1 2">DSM 23650</strain>
    </source>
</reference>
<name>A0ABV2FPP3_9HYPH</name>